<evidence type="ECO:0000313" key="3">
    <source>
        <dbReference type="Proteomes" id="UP000802392"/>
    </source>
</evidence>
<reference evidence="2 3" key="1">
    <citation type="submission" date="2020-03" db="EMBL/GenBank/DDBJ databases">
        <title>Genomic Encyclopedia of Type Strains, Phase III (KMG-III): the genomes of soil and plant-associated and newly described type strains.</title>
        <authorList>
            <person name="Whitman W."/>
        </authorList>
    </citation>
    <scope>NUCLEOTIDE SEQUENCE [LARGE SCALE GENOMIC DNA]</scope>
    <source>
        <strain evidence="2 3">CECT 4207</strain>
    </source>
</reference>
<evidence type="ECO:0000313" key="2">
    <source>
        <dbReference type="EMBL" id="NIJ02000.1"/>
    </source>
</evidence>
<sequence length="302" mass="32400">MQTRMKSGAGVPSVVAALIMVCLATGCSPGTEAARAPVPTRSLPVVDRALGAGVRAALNEVTGEVVLPMSAYWYSDHENVLVNSAVGFLIDDCIHKAGFAVAPWGGNGKALQDRRYGQWSRRLAAKNGDMPEIRKVPGVLPAQPDRPAVSPETQQAETKCYNSVGRAGFPELLEGLAGDLSVQQQITQDAVGLTARDPEYLKFREDWQRCLADKGLKVMAGDSWSVGSGGSKEDEIRVAVLDVECKESSGGARKPYDIFAQYQAALMKDHQAELNVLAEQKKAAVERAKTVLRDHGVADARL</sequence>
<proteinExistence type="predicted"/>
<name>A0ABX0TJE3_9MICC</name>
<organism evidence="2 3">
    <name type="scientific">Paenarthrobacter ilicis</name>
    <dbReference type="NCBI Taxonomy" id="43665"/>
    <lineage>
        <taxon>Bacteria</taxon>
        <taxon>Bacillati</taxon>
        <taxon>Actinomycetota</taxon>
        <taxon>Actinomycetes</taxon>
        <taxon>Micrococcales</taxon>
        <taxon>Micrococcaceae</taxon>
        <taxon>Paenarthrobacter</taxon>
    </lineage>
</organism>
<gene>
    <name evidence="2" type="ORF">FHR86_002332</name>
</gene>
<dbReference type="PROSITE" id="PS51257">
    <property type="entry name" value="PROKAR_LIPOPROTEIN"/>
    <property type="match status" value="1"/>
</dbReference>
<accession>A0ABX0TJE3</accession>
<dbReference type="RefSeq" id="WP_167266680.1">
    <property type="nucleotide sequence ID" value="NZ_BAAAVO010000012.1"/>
</dbReference>
<dbReference type="Proteomes" id="UP000802392">
    <property type="component" value="Unassembled WGS sequence"/>
</dbReference>
<evidence type="ECO:0008006" key="4">
    <source>
        <dbReference type="Google" id="ProtNLM"/>
    </source>
</evidence>
<protein>
    <recommendedName>
        <fullName evidence="4">Lipoprotein</fullName>
    </recommendedName>
</protein>
<comment type="caution">
    <text evidence="2">The sequence shown here is derived from an EMBL/GenBank/DDBJ whole genome shotgun (WGS) entry which is preliminary data.</text>
</comment>
<feature type="signal peptide" evidence="1">
    <location>
        <begin position="1"/>
        <end position="33"/>
    </location>
</feature>
<feature type="chain" id="PRO_5045185228" description="Lipoprotein" evidence="1">
    <location>
        <begin position="34"/>
        <end position="302"/>
    </location>
</feature>
<dbReference type="EMBL" id="JAAOZD010000004">
    <property type="protein sequence ID" value="NIJ02000.1"/>
    <property type="molecule type" value="Genomic_DNA"/>
</dbReference>
<keyword evidence="3" id="KW-1185">Reference proteome</keyword>
<keyword evidence="1" id="KW-0732">Signal</keyword>
<evidence type="ECO:0000256" key="1">
    <source>
        <dbReference type="SAM" id="SignalP"/>
    </source>
</evidence>